<dbReference type="EMBL" id="PFEF01000005">
    <property type="protein sequence ID" value="PJE64519.1"/>
    <property type="molecule type" value="Genomic_DNA"/>
</dbReference>
<comment type="caution">
    <text evidence="11">The sequence shown here is derived from an EMBL/GenBank/DDBJ whole genome shotgun (WGS) entry which is preliminary data.</text>
</comment>
<evidence type="ECO:0000313" key="12">
    <source>
        <dbReference type="Proteomes" id="UP000229098"/>
    </source>
</evidence>
<evidence type="ECO:0008006" key="13">
    <source>
        <dbReference type="Google" id="ProtNLM"/>
    </source>
</evidence>
<dbReference type="Gene3D" id="3.30.2060.10">
    <property type="entry name" value="Penicillin-binding protein 1b domain"/>
    <property type="match status" value="1"/>
</dbReference>
<keyword evidence="3" id="KW-0227">DNA damage</keyword>
<feature type="domain" description="Helicase C-terminal" evidence="10">
    <location>
        <begin position="497"/>
        <end position="652"/>
    </location>
</feature>
<evidence type="ECO:0000256" key="6">
    <source>
        <dbReference type="ARBA" id="ARBA00022840"/>
    </source>
</evidence>
<dbReference type="SUPFAM" id="SSF52540">
    <property type="entry name" value="P-loop containing nucleoside triphosphate hydrolases"/>
    <property type="match status" value="3"/>
</dbReference>
<sequence>MPPKKADKLQELLIAGLHPHLLEKSVVWFGKNTKAIRHARTLNPFWRTHTTLITKNTPLKISEFLRTINDLGYEKVHMLTYPGECTVMGGEVRIFPINTKTPYRIDFLGNTVEEIEAIPPPVPVAELDASQKKLLEKCSLGSLRPGDFVVHVDHGVGIFKGIIQRDSKPVAPIPPPENTKKSAVPINPSVTPEIPANNAHASYLQIEYARPKGANAPPDILLVPEDMIKKITPYVGFRTPAIHRLGGSTWYSTKKKVREDIIAFARDLLTLYATRELAERTPALATPLMEAELAAGFEHIETPDQIRAIESILSEMASPHPMDHLLLADVGFGKTEVALRAAFRSVLNKRQVAIIAPTTILAEQHFETFSGRFAEFPVCVERLSRVEGKKEQGDIVRRLQAGTVDIVIGTHRLLSKDIEFRQLGLLIIDEEQRFGVKQKEQLKNKREGTDVLSLSATPIPRTLHFALSSLRTMSSIHTPPPDRIAPKTFILPFGKRTVAQALEAELERGGQVYFLSNRIRTLSPTKEFLQKLIPRARIGTIHGRMKEDDIISTIHDFRDHKTDILLATTIIENGIDISNANTLIVEDASRIGLSQAHQLRGRIGRSSVQSYAYFLYQAKHLKEKASMRLDALFRTQYLGAGQDIAMRDLDIRGAGNILGRNQSGHVNQIGMNLYCQMLAEAVEELQHKKTS</sequence>
<dbReference type="SMART" id="SM00487">
    <property type="entry name" value="DEXDc"/>
    <property type="match status" value="1"/>
</dbReference>
<dbReference type="PANTHER" id="PTHR47964">
    <property type="entry name" value="ATP-DEPENDENT DNA HELICASE HOMOLOG RECG, CHLOROPLASTIC"/>
    <property type="match status" value="1"/>
</dbReference>
<keyword evidence="7" id="KW-0238">DNA-binding</keyword>
<organism evidence="11 12">
    <name type="scientific">Candidatus Ryanbacteria bacterium CG10_big_fil_rev_8_21_14_0_10_43_42</name>
    <dbReference type="NCBI Taxonomy" id="1974864"/>
    <lineage>
        <taxon>Bacteria</taxon>
        <taxon>Candidatus Ryaniibacteriota</taxon>
    </lineage>
</organism>
<dbReference type="Pfam" id="PF17757">
    <property type="entry name" value="UvrB_inter"/>
    <property type="match status" value="1"/>
</dbReference>
<evidence type="ECO:0000256" key="2">
    <source>
        <dbReference type="ARBA" id="ARBA00022741"/>
    </source>
</evidence>
<dbReference type="InterPro" id="IPR001650">
    <property type="entry name" value="Helicase_C-like"/>
</dbReference>
<evidence type="ECO:0000313" key="11">
    <source>
        <dbReference type="EMBL" id="PJE64519.1"/>
    </source>
</evidence>
<reference evidence="12" key="1">
    <citation type="submission" date="2017-09" db="EMBL/GenBank/DDBJ databases">
        <title>Depth-based differentiation of microbial function through sediment-hosted aquifers and enrichment of novel symbionts in the deep terrestrial subsurface.</title>
        <authorList>
            <person name="Probst A.J."/>
            <person name="Ladd B."/>
            <person name="Jarett J.K."/>
            <person name="Geller-Mcgrath D.E."/>
            <person name="Sieber C.M.K."/>
            <person name="Emerson J.B."/>
            <person name="Anantharaman K."/>
            <person name="Thomas B.C."/>
            <person name="Malmstrom R."/>
            <person name="Stieglmeier M."/>
            <person name="Klingl A."/>
            <person name="Woyke T."/>
            <person name="Ryan C.M."/>
            <person name="Banfield J.F."/>
        </authorList>
    </citation>
    <scope>NUCLEOTIDE SEQUENCE [LARGE SCALE GENOMIC DNA]</scope>
</reference>
<dbReference type="Gene3D" id="3.40.50.300">
    <property type="entry name" value="P-loop containing nucleotide triphosphate hydrolases"/>
    <property type="match status" value="2"/>
</dbReference>
<dbReference type="InterPro" id="IPR011545">
    <property type="entry name" value="DEAD/DEAH_box_helicase_dom"/>
</dbReference>
<dbReference type="SMART" id="SM01058">
    <property type="entry name" value="CarD_TRCF"/>
    <property type="match status" value="1"/>
</dbReference>
<dbReference type="PROSITE" id="PS51192">
    <property type="entry name" value="HELICASE_ATP_BIND_1"/>
    <property type="match status" value="1"/>
</dbReference>
<name>A0A2M8KX71_9BACT</name>
<keyword evidence="5" id="KW-0347">Helicase</keyword>
<dbReference type="Pfam" id="PF00270">
    <property type="entry name" value="DEAD"/>
    <property type="match status" value="1"/>
</dbReference>
<evidence type="ECO:0000259" key="9">
    <source>
        <dbReference type="PROSITE" id="PS51192"/>
    </source>
</evidence>
<evidence type="ECO:0000256" key="7">
    <source>
        <dbReference type="ARBA" id="ARBA00023125"/>
    </source>
</evidence>
<evidence type="ECO:0000256" key="3">
    <source>
        <dbReference type="ARBA" id="ARBA00022763"/>
    </source>
</evidence>
<evidence type="ECO:0000259" key="10">
    <source>
        <dbReference type="PROSITE" id="PS51194"/>
    </source>
</evidence>
<accession>A0A2M8KX71</accession>
<dbReference type="GO" id="GO:0005524">
    <property type="term" value="F:ATP binding"/>
    <property type="evidence" value="ECO:0007669"/>
    <property type="project" value="UniProtKB-KW"/>
</dbReference>
<evidence type="ECO:0000256" key="5">
    <source>
        <dbReference type="ARBA" id="ARBA00022806"/>
    </source>
</evidence>
<evidence type="ECO:0000256" key="4">
    <source>
        <dbReference type="ARBA" id="ARBA00022801"/>
    </source>
</evidence>
<dbReference type="GO" id="GO:0016787">
    <property type="term" value="F:hydrolase activity"/>
    <property type="evidence" value="ECO:0007669"/>
    <property type="project" value="UniProtKB-KW"/>
</dbReference>
<dbReference type="GO" id="GO:0003678">
    <property type="term" value="F:DNA helicase activity"/>
    <property type="evidence" value="ECO:0007669"/>
    <property type="project" value="TreeGrafter"/>
</dbReference>
<keyword evidence="2" id="KW-0547">Nucleotide-binding</keyword>
<dbReference type="Proteomes" id="UP000229098">
    <property type="component" value="Unassembled WGS sequence"/>
</dbReference>
<dbReference type="InterPro" id="IPR036101">
    <property type="entry name" value="CarD-like/TRCF_RID_sf"/>
</dbReference>
<keyword evidence="4" id="KW-0378">Hydrolase</keyword>
<dbReference type="SMART" id="SM00490">
    <property type="entry name" value="HELICc"/>
    <property type="match status" value="1"/>
</dbReference>
<dbReference type="GO" id="GO:0003677">
    <property type="term" value="F:DNA binding"/>
    <property type="evidence" value="ECO:0007669"/>
    <property type="project" value="UniProtKB-KW"/>
</dbReference>
<keyword evidence="1" id="KW-0963">Cytoplasm</keyword>
<keyword evidence="6" id="KW-0067">ATP-binding</keyword>
<dbReference type="InterPro" id="IPR041471">
    <property type="entry name" value="UvrB_inter"/>
</dbReference>
<keyword evidence="8" id="KW-0234">DNA repair</keyword>
<protein>
    <recommendedName>
        <fullName evidence="13">Transcription-repair coupling factor</fullName>
    </recommendedName>
</protein>
<dbReference type="GO" id="GO:0006281">
    <property type="term" value="P:DNA repair"/>
    <property type="evidence" value="ECO:0007669"/>
    <property type="project" value="UniProtKB-KW"/>
</dbReference>
<dbReference type="Gene3D" id="2.40.10.170">
    <property type="match status" value="1"/>
</dbReference>
<dbReference type="PANTHER" id="PTHR47964:SF1">
    <property type="entry name" value="ATP-DEPENDENT DNA HELICASE HOMOLOG RECG, CHLOROPLASTIC"/>
    <property type="match status" value="1"/>
</dbReference>
<evidence type="ECO:0000256" key="8">
    <source>
        <dbReference type="ARBA" id="ARBA00023204"/>
    </source>
</evidence>
<dbReference type="InterPro" id="IPR003711">
    <property type="entry name" value="CarD-like/TRCF_RID"/>
</dbReference>
<feature type="domain" description="Helicase ATP-binding" evidence="9">
    <location>
        <begin position="315"/>
        <end position="476"/>
    </location>
</feature>
<dbReference type="Pfam" id="PF02559">
    <property type="entry name" value="CarD_TRCF_RID"/>
    <property type="match status" value="1"/>
</dbReference>
<dbReference type="InterPro" id="IPR047112">
    <property type="entry name" value="RecG/Mfd"/>
</dbReference>
<proteinExistence type="predicted"/>
<dbReference type="InterPro" id="IPR014001">
    <property type="entry name" value="Helicase_ATP-bd"/>
</dbReference>
<evidence type="ECO:0000256" key="1">
    <source>
        <dbReference type="ARBA" id="ARBA00022490"/>
    </source>
</evidence>
<dbReference type="AlphaFoldDB" id="A0A2M8KX71"/>
<dbReference type="PROSITE" id="PS51194">
    <property type="entry name" value="HELICASE_CTER"/>
    <property type="match status" value="1"/>
</dbReference>
<dbReference type="InterPro" id="IPR027417">
    <property type="entry name" value="P-loop_NTPase"/>
</dbReference>
<gene>
    <name evidence="11" type="ORF">COU90_01605</name>
</gene>
<dbReference type="CDD" id="cd17991">
    <property type="entry name" value="DEXHc_TRCF"/>
    <property type="match status" value="1"/>
</dbReference>
<dbReference type="Pfam" id="PF00271">
    <property type="entry name" value="Helicase_C"/>
    <property type="match status" value="1"/>
</dbReference>
<dbReference type="SUPFAM" id="SSF141259">
    <property type="entry name" value="CarD-like"/>
    <property type="match status" value="1"/>
</dbReference>